<evidence type="ECO:0000313" key="1">
    <source>
        <dbReference type="EMBL" id="MCL7749188.1"/>
    </source>
</evidence>
<protein>
    <submittedName>
        <fullName evidence="1">Competence protein ComK</fullName>
    </submittedName>
</protein>
<dbReference type="GO" id="GO:0030420">
    <property type="term" value="P:establishment of competence for transformation"/>
    <property type="evidence" value="ECO:0007669"/>
    <property type="project" value="InterPro"/>
</dbReference>
<sequence>MSITILPDYEITQDTTAIFSATHTDYYSIVWERDRIYYIQKTPMQLIKAGCLEGGADFNGRKASVIHKTGIQSKIPIPINPNEHIYAFPTHSPTLHECSWIFYHHIKSIKRNPKSHSQSIILFHHHKQLELDISYHSLEKQLQRTSYCIVRFSHYKIRSSHFE</sequence>
<reference evidence="1" key="1">
    <citation type="submission" date="2022-02" db="EMBL/GenBank/DDBJ databases">
        <title>Halalkalibacter sp. nov. isolated from Lonar Lake, India.</title>
        <authorList>
            <person name="Joshi A."/>
            <person name="Thite S."/>
            <person name="Lodha T."/>
        </authorList>
    </citation>
    <scope>NUCLEOTIDE SEQUENCE</scope>
    <source>
        <strain evidence="1">MEB205</strain>
    </source>
</reference>
<gene>
    <name evidence="1" type="ORF">MF646_18875</name>
</gene>
<proteinExistence type="predicted"/>
<dbReference type="AlphaFoldDB" id="A0A9X2CVV2"/>
<comment type="caution">
    <text evidence="1">The sequence shown here is derived from an EMBL/GenBank/DDBJ whole genome shotgun (WGS) entry which is preliminary data.</text>
</comment>
<dbReference type="Proteomes" id="UP001139150">
    <property type="component" value="Unassembled WGS sequence"/>
</dbReference>
<accession>A0A9X2CVV2</accession>
<dbReference type="RefSeq" id="WP_250098055.1">
    <property type="nucleotide sequence ID" value="NZ_JAKRYL010000025.1"/>
</dbReference>
<name>A0A9X2CVV2_9BACI</name>
<dbReference type="InterPro" id="IPR010461">
    <property type="entry name" value="ComK"/>
</dbReference>
<dbReference type="Pfam" id="PF06338">
    <property type="entry name" value="ComK"/>
    <property type="match status" value="1"/>
</dbReference>
<dbReference type="EMBL" id="JAKRYL010000025">
    <property type="protein sequence ID" value="MCL7749188.1"/>
    <property type="molecule type" value="Genomic_DNA"/>
</dbReference>
<organism evidence="1 2">
    <name type="scientific">Halalkalibacter alkaliphilus</name>
    <dbReference type="NCBI Taxonomy" id="2917993"/>
    <lineage>
        <taxon>Bacteria</taxon>
        <taxon>Bacillati</taxon>
        <taxon>Bacillota</taxon>
        <taxon>Bacilli</taxon>
        <taxon>Bacillales</taxon>
        <taxon>Bacillaceae</taxon>
        <taxon>Halalkalibacter</taxon>
    </lineage>
</organism>
<keyword evidence="2" id="KW-1185">Reference proteome</keyword>
<evidence type="ECO:0000313" key="2">
    <source>
        <dbReference type="Proteomes" id="UP001139150"/>
    </source>
</evidence>